<dbReference type="Gene3D" id="3.40.50.1820">
    <property type="entry name" value="alpha/beta hydrolase"/>
    <property type="match status" value="1"/>
</dbReference>
<evidence type="ECO:0000313" key="4">
    <source>
        <dbReference type="Proteomes" id="UP001314263"/>
    </source>
</evidence>
<feature type="region of interest" description="Disordered" evidence="1">
    <location>
        <begin position="498"/>
        <end position="520"/>
    </location>
</feature>
<dbReference type="EMBL" id="CAUYUE010000011">
    <property type="protein sequence ID" value="CAK0785042.1"/>
    <property type="molecule type" value="Genomic_DNA"/>
</dbReference>
<dbReference type="GO" id="GO:0006629">
    <property type="term" value="P:lipid metabolic process"/>
    <property type="evidence" value="ECO:0007669"/>
    <property type="project" value="InterPro"/>
</dbReference>
<organism evidence="3 4">
    <name type="scientific">Coccomyxa viridis</name>
    <dbReference type="NCBI Taxonomy" id="1274662"/>
    <lineage>
        <taxon>Eukaryota</taxon>
        <taxon>Viridiplantae</taxon>
        <taxon>Chlorophyta</taxon>
        <taxon>core chlorophytes</taxon>
        <taxon>Trebouxiophyceae</taxon>
        <taxon>Trebouxiophyceae incertae sedis</taxon>
        <taxon>Coccomyxaceae</taxon>
        <taxon>Coccomyxa</taxon>
    </lineage>
</organism>
<feature type="region of interest" description="Disordered" evidence="1">
    <location>
        <begin position="545"/>
        <end position="591"/>
    </location>
</feature>
<dbReference type="InterPro" id="IPR002921">
    <property type="entry name" value="Fungal_lipase-type"/>
</dbReference>
<evidence type="ECO:0000259" key="2">
    <source>
        <dbReference type="Pfam" id="PF01764"/>
    </source>
</evidence>
<dbReference type="PANTHER" id="PTHR47523:SF1">
    <property type="entry name" value="F21O3.11 PROTEIN"/>
    <property type="match status" value="1"/>
</dbReference>
<dbReference type="CDD" id="cd00519">
    <property type="entry name" value="Lipase_3"/>
    <property type="match status" value="1"/>
</dbReference>
<dbReference type="AlphaFoldDB" id="A0AAV1ID42"/>
<sequence length="633" mass="68367">MDESKQEIILDEWPSDRRAALPCDVKVAMNALLLSETVYCIMDPGGLAEAERVAEMLIEDLPAFARSPLRLQWSPDRITQRYLVAESADTLYVAFMGTKQIRDILINADVRLVRLWPEEDGCGRECRAHSGFVRRARAVDMDALHQHAVSQGLRLVLCGHSLGGAVAQICTLDLLRTLRQRGKPAHGIACIGYASPAIGNRALAAGVHEMGLTPHFVNYSIPEDVLGGFFGRHAHLTSEKQTLECLSARAKAGMPPSNSPDTLREACSGNIVPLSHQHRISRQHSHAALAQRKAHAKHALSCATVTKSSQRSLHSPMAPLGMIQPAAAVPLELSQAISRRDVAQIELGHSIDATPKGDFSELSASLNTLVEAAPQVGKRSEQHLRQTDSVNVEQIRSHGTVWGLVHVPAGLLALMTSLLRCLHSGLRALLHLPFIAQAYAPIGQQRSLQKPAARSGSARSAGQPAADVARASACSGAVLATAVGIGVLSALETERRLKDEKACSSPVSRQNDAARTPHLWGDPHHAQLSILGSSAYAGGGRLVGSHAAQQRESLKSQGRQRRHSEESLHGILHTDDATAGRTHKHASAEEQEGRSIFWMHRLPAYRARMHDIYGGPIVSADLMDDLTKAGSHE</sequence>
<comment type="caution">
    <text evidence="3">The sequence shown here is derived from an EMBL/GenBank/DDBJ whole genome shotgun (WGS) entry which is preliminary data.</text>
</comment>
<feature type="compositionally biased region" description="Polar residues" evidence="1">
    <location>
        <begin position="547"/>
        <end position="557"/>
    </location>
</feature>
<dbReference type="PANTHER" id="PTHR47523">
    <property type="entry name" value="F21O3.11 PROTEIN"/>
    <property type="match status" value="1"/>
</dbReference>
<gene>
    <name evidence="3" type="ORF">CVIRNUC_008247</name>
</gene>
<keyword evidence="4" id="KW-1185">Reference proteome</keyword>
<feature type="domain" description="Fungal lipase-type" evidence="2">
    <location>
        <begin position="92"/>
        <end position="211"/>
    </location>
</feature>
<name>A0AAV1ID42_9CHLO</name>
<dbReference type="InterPro" id="IPR029058">
    <property type="entry name" value="AB_hydrolase_fold"/>
</dbReference>
<reference evidence="3 4" key="1">
    <citation type="submission" date="2023-10" db="EMBL/GenBank/DDBJ databases">
        <authorList>
            <person name="Maclean D."/>
            <person name="Macfadyen A."/>
        </authorList>
    </citation>
    <scope>NUCLEOTIDE SEQUENCE [LARGE SCALE GENOMIC DNA]</scope>
</reference>
<accession>A0AAV1ID42</accession>
<proteinExistence type="predicted"/>
<feature type="compositionally biased region" description="Basic and acidic residues" evidence="1">
    <location>
        <begin position="563"/>
        <end position="578"/>
    </location>
</feature>
<dbReference type="SUPFAM" id="SSF53474">
    <property type="entry name" value="alpha/beta-Hydrolases"/>
    <property type="match status" value="1"/>
</dbReference>
<evidence type="ECO:0000256" key="1">
    <source>
        <dbReference type="SAM" id="MobiDB-lite"/>
    </source>
</evidence>
<dbReference type="Pfam" id="PF01764">
    <property type="entry name" value="Lipase_3"/>
    <property type="match status" value="1"/>
</dbReference>
<dbReference type="Proteomes" id="UP001314263">
    <property type="component" value="Unassembled WGS sequence"/>
</dbReference>
<evidence type="ECO:0000313" key="3">
    <source>
        <dbReference type="EMBL" id="CAK0785042.1"/>
    </source>
</evidence>
<protein>
    <recommendedName>
        <fullName evidence="2">Fungal lipase-type domain-containing protein</fullName>
    </recommendedName>
</protein>